<evidence type="ECO:0000256" key="8">
    <source>
        <dbReference type="ARBA" id="ARBA00022989"/>
    </source>
</evidence>
<keyword evidence="4" id="KW-1003">Cell membrane</keyword>
<reference evidence="12 13" key="1">
    <citation type="submission" date="2017-08" db="EMBL/GenBank/DDBJ databases">
        <title>Infants hospitalized years apart are colonized by the same room-sourced microbial strains.</title>
        <authorList>
            <person name="Brooks B."/>
            <person name="Olm M.R."/>
            <person name="Firek B.A."/>
            <person name="Baker R."/>
            <person name="Thomas B.C."/>
            <person name="Morowitz M.J."/>
            <person name="Banfield J.F."/>
        </authorList>
    </citation>
    <scope>NUCLEOTIDE SEQUENCE [LARGE SCALE GENOMIC DNA]</scope>
    <source>
        <strain evidence="12">S2_005_001_R1_22</strain>
    </source>
</reference>
<evidence type="ECO:0000256" key="1">
    <source>
        <dbReference type="ARBA" id="ARBA00004377"/>
    </source>
</evidence>
<evidence type="ECO:0000256" key="4">
    <source>
        <dbReference type="ARBA" id="ARBA00022475"/>
    </source>
</evidence>
<dbReference type="GO" id="GO:0005886">
    <property type="term" value="C:plasma membrane"/>
    <property type="evidence" value="ECO:0007669"/>
    <property type="project" value="UniProtKB-SubCell"/>
</dbReference>
<evidence type="ECO:0000256" key="5">
    <source>
        <dbReference type="ARBA" id="ARBA00022481"/>
    </source>
</evidence>
<dbReference type="NCBIfam" id="TIGR02532">
    <property type="entry name" value="IV_pilin_GFxxxE"/>
    <property type="match status" value="1"/>
</dbReference>
<feature type="region of interest" description="Disordered" evidence="10">
    <location>
        <begin position="199"/>
        <end position="231"/>
    </location>
</feature>
<dbReference type="PROSITE" id="PS00409">
    <property type="entry name" value="PROKAR_NTER_METHYL"/>
    <property type="match status" value="1"/>
</dbReference>
<comment type="similarity">
    <text evidence="2">Belongs to the GSP J family.</text>
</comment>
<evidence type="ECO:0000256" key="7">
    <source>
        <dbReference type="ARBA" id="ARBA00022692"/>
    </source>
</evidence>
<comment type="subcellular location">
    <subcellularLocation>
        <location evidence="1">Cell inner membrane</location>
        <topology evidence="1">Single-pass membrane protein</topology>
    </subcellularLocation>
</comment>
<feature type="transmembrane region" description="Helical" evidence="11">
    <location>
        <begin position="12"/>
        <end position="34"/>
    </location>
</feature>
<protein>
    <recommendedName>
        <fullName evidence="3">Type II secretion system protein J</fullName>
    </recommendedName>
</protein>
<evidence type="ECO:0000256" key="3">
    <source>
        <dbReference type="ARBA" id="ARBA00021539"/>
    </source>
</evidence>
<organism evidence="12 13">
    <name type="scientific">Sphingomonas taxi</name>
    <dbReference type="NCBI Taxonomy" id="1549858"/>
    <lineage>
        <taxon>Bacteria</taxon>
        <taxon>Pseudomonadati</taxon>
        <taxon>Pseudomonadota</taxon>
        <taxon>Alphaproteobacteria</taxon>
        <taxon>Sphingomonadales</taxon>
        <taxon>Sphingomonadaceae</taxon>
        <taxon>Sphingomonas</taxon>
    </lineage>
</organism>
<dbReference type="AlphaFoldDB" id="A0A2W5R1G3"/>
<dbReference type="Proteomes" id="UP000249229">
    <property type="component" value="Unassembled WGS sequence"/>
</dbReference>
<dbReference type="InterPro" id="IPR045584">
    <property type="entry name" value="Pilin-like"/>
</dbReference>
<sequence length="231" mass="24246">MRRPQEAGFTLVEVMIALMIFGMIAAAGVGLLAFSVRAQGATGAALDDNAALNRLTSIMTADFAQAQDRATRDAAGTLFPAFSGDRGATPMLRFVRGGWSNPDQAPRATLQKVEYRLTADGIERVGYPALDGAAPLPPALLLDRVQEVRLRFRYLGAWSDSWQGDERAALPQAVELTVVRAGGQSLRLLFLVGTGTPRVSGDEREGAGAGGTPIQPGRGPDTPAGARDGAA</sequence>
<dbReference type="Pfam" id="PF11612">
    <property type="entry name" value="T2SSJ"/>
    <property type="match status" value="1"/>
</dbReference>
<evidence type="ECO:0000256" key="2">
    <source>
        <dbReference type="ARBA" id="ARBA00011084"/>
    </source>
</evidence>
<evidence type="ECO:0000256" key="11">
    <source>
        <dbReference type="SAM" id="Phobius"/>
    </source>
</evidence>
<dbReference type="SUPFAM" id="SSF54523">
    <property type="entry name" value="Pili subunits"/>
    <property type="match status" value="1"/>
</dbReference>
<dbReference type="EMBL" id="QFQI01000003">
    <property type="protein sequence ID" value="PZQ61103.1"/>
    <property type="molecule type" value="Genomic_DNA"/>
</dbReference>
<gene>
    <name evidence="12" type="primary">gspJ</name>
    <name evidence="12" type="ORF">DI544_05880</name>
</gene>
<dbReference type="GO" id="GO:0015627">
    <property type="term" value="C:type II protein secretion system complex"/>
    <property type="evidence" value="ECO:0007669"/>
    <property type="project" value="InterPro"/>
</dbReference>
<dbReference type="InterPro" id="IPR051621">
    <property type="entry name" value="T2SS_protein_J"/>
</dbReference>
<dbReference type="GO" id="GO:0015628">
    <property type="term" value="P:protein secretion by the type II secretion system"/>
    <property type="evidence" value="ECO:0007669"/>
    <property type="project" value="InterPro"/>
</dbReference>
<keyword evidence="7 11" id="KW-0812">Transmembrane</keyword>
<dbReference type="NCBIfam" id="TIGR01711">
    <property type="entry name" value="gspJ"/>
    <property type="match status" value="1"/>
</dbReference>
<dbReference type="Pfam" id="PF07963">
    <property type="entry name" value="N_methyl"/>
    <property type="match status" value="1"/>
</dbReference>
<dbReference type="PANTHER" id="PTHR39583">
    <property type="entry name" value="TYPE II SECRETION SYSTEM PROTEIN J-RELATED"/>
    <property type="match status" value="1"/>
</dbReference>
<keyword evidence="6" id="KW-0997">Cell inner membrane</keyword>
<evidence type="ECO:0000256" key="6">
    <source>
        <dbReference type="ARBA" id="ARBA00022519"/>
    </source>
</evidence>
<keyword evidence="5" id="KW-0488">Methylation</keyword>
<evidence type="ECO:0000313" key="13">
    <source>
        <dbReference type="Proteomes" id="UP000249229"/>
    </source>
</evidence>
<proteinExistence type="inferred from homology"/>
<accession>A0A2W5R1G3</accession>
<dbReference type="InterPro" id="IPR010055">
    <property type="entry name" value="T2SS_protein-GspJ"/>
</dbReference>
<evidence type="ECO:0000313" key="12">
    <source>
        <dbReference type="EMBL" id="PZQ61103.1"/>
    </source>
</evidence>
<dbReference type="PANTHER" id="PTHR39583:SF2">
    <property type="entry name" value="TYPE II SECRETION SYSTEM PROTEIN J"/>
    <property type="match status" value="1"/>
</dbReference>
<comment type="caution">
    <text evidence="12">The sequence shown here is derived from an EMBL/GenBank/DDBJ whole genome shotgun (WGS) entry which is preliminary data.</text>
</comment>
<dbReference type="InterPro" id="IPR012902">
    <property type="entry name" value="N_methyl_site"/>
</dbReference>
<keyword evidence="8 11" id="KW-1133">Transmembrane helix</keyword>
<name>A0A2W5R1G3_9SPHN</name>
<evidence type="ECO:0000256" key="10">
    <source>
        <dbReference type="SAM" id="MobiDB-lite"/>
    </source>
</evidence>
<evidence type="ECO:0000256" key="9">
    <source>
        <dbReference type="ARBA" id="ARBA00023136"/>
    </source>
</evidence>
<dbReference type="Gene3D" id="3.10.610.10">
    <property type="entry name" value="GSPII I/J protein-like"/>
    <property type="match status" value="1"/>
</dbReference>
<keyword evidence="9 11" id="KW-0472">Membrane</keyword>